<comment type="caution">
    <text evidence="5">The sequence shown here is derived from an EMBL/GenBank/DDBJ whole genome shotgun (WGS) entry which is preliminary data.</text>
</comment>
<keyword evidence="6" id="KW-1185">Reference proteome</keyword>
<organism evidence="5 6">
    <name type="scientific">Actinoplanes couchii</name>
    <dbReference type="NCBI Taxonomy" id="403638"/>
    <lineage>
        <taxon>Bacteria</taxon>
        <taxon>Bacillati</taxon>
        <taxon>Actinomycetota</taxon>
        <taxon>Actinomycetes</taxon>
        <taxon>Micromonosporales</taxon>
        <taxon>Micromonosporaceae</taxon>
        <taxon>Actinoplanes</taxon>
    </lineage>
</organism>
<dbReference type="SMART" id="SM00345">
    <property type="entry name" value="HTH_GNTR"/>
    <property type="match status" value="1"/>
</dbReference>
<dbReference type="SUPFAM" id="SSF48008">
    <property type="entry name" value="GntR ligand-binding domain-like"/>
    <property type="match status" value="1"/>
</dbReference>
<dbReference type="PRINTS" id="PR00035">
    <property type="entry name" value="HTHGNTR"/>
</dbReference>
<keyword evidence="2" id="KW-0238">DNA-binding</keyword>
<dbReference type="Gene3D" id="1.10.10.10">
    <property type="entry name" value="Winged helix-like DNA-binding domain superfamily/Winged helix DNA-binding domain"/>
    <property type="match status" value="1"/>
</dbReference>
<dbReference type="InterPro" id="IPR000524">
    <property type="entry name" value="Tscrpt_reg_HTH_GntR"/>
</dbReference>
<evidence type="ECO:0000256" key="1">
    <source>
        <dbReference type="ARBA" id="ARBA00023015"/>
    </source>
</evidence>
<dbReference type="PANTHER" id="PTHR43537">
    <property type="entry name" value="TRANSCRIPTIONAL REGULATOR, GNTR FAMILY"/>
    <property type="match status" value="1"/>
</dbReference>
<accession>A0ABQ3X8G9</accession>
<dbReference type="Gene3D" id="1.20.120.530">
    <property type="entry name" value="GntR ligand-binding domain-like"/>
    <property type="match status" value="1"/>
</dbReference>
<keyword evidence="1" id="KW-0805">Transcription regulation</keyword>
<protein>
    <submittedName>
        <fullName evidence="5">GntR family transcriptional regulator</fullName>
    </submittedName>
</protein>
<dbReference type="Pfam" id="PF00392">
    <property type="entry name" value="GntR"/>
    <property type="match status" value="1"/>
</dbReference>
<gene>
    <name evidence="5" type="primary">pdhR_2</name>
    <name evidence="5" type="ORF">Aco03nite_032040</name>
</gene>
<dbReference type="InterPro" id="IPR008920">
    <property type="entry name" value="TF_FadR/GntR_C"/>
</dbReference>
<evidence type="ECO:0000256" key="2">
    <source>
        <dbReference type="ARBA" id="ARBA00023125"/>
    </source>
</evidence>
<evidence type="ECO:0000259" key="4">
    <source>
        <dbReference type="PROSITE" id="PS50949"/>
    </source>
</evidence>
<feature type="domain" description="HTH gntR-type" evidence="4">
    <location>
        <begin position="7"/>
        <end position="75"/>
    </location>
</feature>
<sequence>MDPDDGRSQTDVVIEGIKAMITGGQLGPGDRLPVEKELAARLGVSRGPLREGVRALVILGVLGTRRGDGTYVTALDPARLLSPVGFLSELHSPATSAHLLEVRRVLEAETAARAALALTDEQLDELERLLDTIDGLLAAGTDVDLTAFIEADTEFHRLIARAGGNPVMAALVEGLFSHTFRTRMWRALVERDAVDEAQSEHRAILTALRRRDSDRARLRMSVHLLGVEEFAVDHAV</sequence>
<evidence type="ECO:0000313" key="6">
    <source>
        <dbReference type="Proteomes" id="UP000612282"/>
    </source>
</evidence>
<dbReference type="CDD" id="cd07377">
    <property type="entry name" value="WHTH_GntR"/>
    <property type="match status" value="1"/>
</dbReference>
<dbReference type="PROSITE" id="PS50949">
    <property type="entry name" value="HTH_GNTR"/>
    <property type="match status" value="1"/>
</dbReference>
<dbReference type="SUPFAM" id="SSF46785">
    <property type="entry name" value="Winged helix' DNA-binding domain"/>
    <property type="match status" value="1"/>
</dbReference>
<dbReference type="Proteomes" id="UP000612282">
    <property type="component" value="Unassembled WGS sequence"/>
</dbReference>
<evidence type="ECO:0000256" key="3">
    <source>
        <dbReference type="ARBA" id="ARBA00023163"/>
    </source>
</evidence>
<dbReference type="InterPro" id="IPR036388">
    <property type="entry name" value="WH-like_DNA-bd_sf"/>
</dbReference>
<dbReference type="RefSeq" id="WP_203795875.1">
    <property type="nucleotide sequence ID" value="NZ_BAAAQE010000036.1"/>
</dbReference>
<proteinExistence type="predicted"/>
<dbReference type="InterPro" id="IPR036390">
    <property type="entry name" value="WH_DNA-bd_sf"/>
</dbReference>
<dbReference type="Pfam" id="PF07729">
    <property type="entry name" value="FCD"/>
    <property type="match status" value="1"/>
</dbReference>
<dbReference type="InterPro" id="IPR011711">
    <property type="entry name" value="GntR_C"/>
</dbReference>
<name>A0ABQ3X8G9_9ACTN</name>
<dbReference type="EMBL" id="BOMG01000042">
    <property type="protein sequence ID" value="GID54800.1"/>
    <property type="molecule type" value="Genomic_DNA"/>
</dbReference>
<reference evidence="5 6" key="1">
    <citation type="submission" date="2021-01" db="EMBL/GenBank/DDBJ databases">
        <title>Whole genome shotgun sequence of Actinoplanes couchii NBRC 106145.</title>
        <authorList>
            <person name="Komaki H."/>
            <person name="Tamura T."/>
        </authorList>
    </citation>
    <scope>NUCLEOTIDE SEQUENCE [LARGE SCALE GENOMIC DNA]</scope>
    <source>
        <strain evidence="5 6">NBRC 106145</strain>
    </source>
</reference>
<dbReference type="SMART" id="SM00895">
    <property type="entry name" value="FCD"/>
    <property type="match status" value="1"/>
</dbReference>
<evidence type="ECO:0000313" key="5">
    <source>
        <dbReference type="EMBL" id="GID54800.1"/>
    </source>
</evidence>
<keyword evidence="3" id="KW-0804">Transcription</keyword>
<dbReference type="PANTHER" id="PTHR43537:SF5">
    <property type="entry name" value="UXU OPERON TRANSCRIPTIONAL REGULATOR"/>
    <property type="match status" value="1"/>
</dbReference>